<dbReference type="RefSeq" id="WP_307251418.1">
    <property type="nucleotide sequence ID" value="NZ_JAUSUV010000003.1"/>
</dbReference>
<name>A0AAJ1WPS2_9BACL</name>
<gene>
    <name evidence="1" type="ORF">J2Z48_000969</name>
</gene>
<protein>
    <submittedName>
        <fullName evidence="1">Uncharacterized protein</fullName>
    </submittedName>
</protein>
<accession>A0AAJ1WPS2</accession>
<evidence type="ECO:0000313" key="1">
    <source>
        <dbReference type="EMBL" id="MDQ0416802.1"/>
    </source>
</evidence>
<comment type="caution">
    <text evidence="1">The sequence shown here is derived from an EMBL/GenBank/DDBJ whole genome shotgun (WGS) entry which is preliminary data.</text>
</comment>
<sequence length="89" mass="10525">MIKSDEHLFFMSIIDYDINETQVKALQNVMSAFTYRLKESTDEHYEQLHEDSKNDPDSVLFRFGIDPKELYLDQASNFDELSKYVKNPP</sequence>
<keyword evidence="2" id="KW-1185">Reference proteome</keyword>
<dbReference type="AlphaFoldDB" id="A0AAJ1WPS2"/>
<dbReference type="Proteomes" id="UP001238450">
    <property type="component" value="Unassembled WGS sequence"/>
</dbReference>
<dbReference type="EMBL" id="JAUSUV010000003">
    <property type="protein sequence ID" value="MDQ0416802.1"/>
    <property type="molecule type" value="Genomic_DNA"/>
</dbReference>
<evidence type="ECO:0000313" key="2">
    <source>
        <dbReference type="Proteomes" id="UP001238450"/>
    </source>
</evidence>
<reference evidence="1 2" key="1">
    <citation type="submission" date="2023-07" db="EMBL/GenBank/DDBJ databases">
        <title>Genomic Encyclopedia of Type Strains, Phase IV (KMG-IV): sequencing the most valuable type-strain genomes for metagenomic binning, comparative biology and taxonomic classification.</title>
        <authorList>
            <person name="Goeker M."/>
        </authorList>
    </citation>
    <scope>NUCLEOTIDE SEQUENCE [LARGE SCALE GENOMIC DNA]</scope>
    <source>
        <strain evidence="1 2">DSM 46876</strain>
    </source>
</reference>
<proteinExistence type="predicted"/>
<organism evidence="1 2">
    <name type="scientific">Croceifilum oryzae</name>
    <dbReference type="NCBI Taxonomy" id="1553429"/>
    <lineage>
        <taxon>Bacteria</taxon>
        <taxon>Bacillati</taxon>
        <taxon>Bacillota</taxon>
        <taxon>Bacilli</taxon>
        <taxon>Bacillales</taxon>
        <taxon>Thermoactinomycetaceae</taxon>
        <taxon>Croceifilum</taxon>
    </lineage>
</organism>